<comment type="similarity">
    <text evidence="1">Belongs to the PPR family. P subfamily.</text>
</comment>
<accession>A0AAV5CBD8</accession>
<sequence>MRLLPSDESKTNFDEGWGGWVWRKFGEDSHGFDGISFGLDFGGARVWGGGGSERRAEDGEEEGGVVFIEFLFLVSGVIWLTPACLLGDGERKRRKRKASRRQSHARARRRRREAAVHGGLRLRPHRRRQHAGRGDTLGKRLLKLVYTKRSAVVVLRKWTEEGRTVQKYQLNRIVRELRKYTDDSSTPSRYATVAPLPLSHVCEWMRTQPEMRLLPGDHAVHLDLVAKVRGPRQRREVL</sequence>
<evidence type="ECO:0000256" key="3">
    <source>
        <dbReference type="SAM" id="Phobius"/>
    </source>
</evidence>
<keyword evidence="3" id="KW-0812">Transmembrane</keyword>
<protein>
    <submittedName>
        <fullName evidence="4">Uncharacterized protein</fullName>
    </submittedName>
</protein>
<keyword evidence="3" id="KW-1133">Transmembrane helix</keyword>
<feature type="transmembrane region" description="Helical" evidence="3">
    <location>
        <begin position="65"/>
        <end position="87"/>
    </location>
</feature>
<evidence type="ECO:0000256" key="2">
    <source>
        <dbReference type="SAM" id="MobiDB-lite"/>
    </source>
</evidence>
<dbReference type="Proteomes" id="UP001054889">
    <property type="component" value="Unassembled WGS sequence"/>
</dbReference>
<dbReference type="AlphaFoldDB" id="A0AAV5CBD8"/>
<dbReference type="PANTHER" id="PTHR45717">
    <property type="entry name" value="OS12G0527900 PROTEIN"/>
    <property type="match status" value="1"/>
</dbReference>
<evidence type="ECO:0000313" key="4">
    <source>
        <dbReference type="EMBL" id="GJM95543.1"/>
    </source>
</evidence>
<organism evidence="4 5">
    <name type="scientific">Eleusine coracana subsp. coracana</name>
    <dbReference type="NCBI Taxonomy" id="191504"/>
    <lineage>
        <taxon>Eukaryota</taxon>
        <taxon>Viridiplantae</taxon>
        <taxon>Streptophyta</taxon>
        <taxon>Embryophyta</taxon>
        <taxon>Tracheophyta</taxon>
        <taxon>Spermatophyta</taxon>
        <taxon>Magnoliopsida</taxon>
        <taxon>Liliopsida</taxon>
        <taxon>Poales</taxon>
        <taxon>Poaceae</taxon>
        <taxon>PACMAD clade</taxon>
        <taxon>Chloridoideae</taxon>
        <taxon>Cynodonteae</taxon>
        <taxon>Eleusininae</taxon>
        <taxon>Eleusine</taxon>
    </lineage>
</organism>
<keyword evidence="5" id="KW-1185">Reference proteome</keyword>
<dbReference type="GO" id="GO:0005739">
    <property type="term" value="C:mitochondrion"/>
    <property type="evidence" value="ECO:0007669"/>
    <property type="project" value="TreeGrafter"/>
</dbReference>
<comment type="caution">
    <text evidence="4">The sequence shown here is derived from an EMBL/GenBank/DDBJ whole genome shotgun (WGS) entry which is preliminary data.</text>
</comment>
<dbReference type="EMBL" id="BQKI01000005">
    <property type="protein sequence ID" value="GJM95543.1"/>
    <property type="molecule type" value="Genomic_DNA"/>
</dbReference>
<proteinExistence type="inferred from homology"/>
<evidence type="ECO:0000256" key="1">
    <source>
        <dbReference type="ARBA" id="ARBA00007626"/>
    </source>
</evidence>
<feature type="compositionally biased region" description="Basic residues" evidence="2">
    <location>
        <begin position="92"/>
        <end position="112"/>
    </location>
</feature>
<evidence type="ECO:0000313" key="5">
    <source>
        <dbReference type="Proteomes" id="UP001054889"/>
    </source>
</evidence>
<keyword evidence="3" id="KW-0472">Membrane</keyword>
<reference evidence="4" key="2">
    <citation type="submission" date="2021-12" db="EMBL/GenBank/DDBJ databases">
        <title>Resequencing data analysis of finger millet.</title>
        <authorList>
            <person name="Hatakeyama M."/>
            <person name="Aluri S."/>
            <person name="Balachadran M.T."/>
            <person name="Sivarajan S.R."/>
            <person name="Poveda L."/>
            <person name="Shimizu-Inatsugi R."/>
            <person name="Schlapbach R."/>
            <person name="Sreeman S.M."/>
            <person name="Shimizu K.K."/>
        </authorList>
    </citation>
    <scope>NUCLEOTIDE SEQUENCE</scope>
</reference>
<gene>
    <name evidence="4" type="primary">ga12290</name>
    <name evidence="4" type="ORF">PR202_ga12290</name>
</gene>
<dbReference type="PANTHER" id="PTHR45717:SF45">
    <property type="entry name" value="OS12G0527900 PROTEIN"/>
    <property type="match status" value="1"/>
</dbReference>
<reference evidence="4" key="1">
    <citation type="journal article" date="2018" name="DNA Res.">
        <title>Multiple hybrid de novo genome assembly of finger millet, an orphan allotetraploid crop.</title>
        <authorList>
            <person name="Hatakeyama M."/>
            <person name="Aluri S."/>
            <person name="Balachadran M.T."/>
            <person name="Sivarajan S.R."/>
            <person name="Patrignani A."/>
            <person name="Gruter S."/>
            <person name="Poveda L."/>
            <person name="Shimizu-Inatsugi R."/>
            <person name="Baeten J."/>
            <person name="Francoijs K.J."/>
            <person name="Nataraja K.N."/>
            <person name="Reddy Y.A.N."/>
            <person name="Phadnis S."/>
            <person name="Ravikumar R.L."/>
            <person name="Schlapbach R."/>
            <person name="Sreeman S.M."/>
            <person name="Shimizu K.K."/>
        </authorList>
    </citation>
    <scope>NUCLEOTIDE SEQUENCE</scope>
</reference>
<name>A0AAV5CBD8_ELECO</name>
<feature type="region of interest" description="Disordered" evidence="2">
    <location>
        <begin position="91"/>
        <end position="118"/>
    </location>
</feature>